<evidence type="ECO:0000313" key="4">
    <source>
        <dbReference type="EMBL" id="KHJ81645.1"/>
    </source>
</evidence>
<organism evidence="4 5">
    <name type="scientific">Oesophagostomum dentatum</name>
    <name type="common">Nodular worm</name>
    <dbReference type="NCBI Taxonomy" id="61180"/>
    <lineage>
        <taxon>Eukaryota</taxon>
        <taxon>Metazoa</taxon>
        <taxon>Ecdysozoa</taxon>
        <taxon>Nematoda</taxon>
        <taxon>Chromadorea</taxon>
        <taxon>Rhabditida</taxon>
        <taxon>Rhabditina</taxon>
        <taxon>Rhabditomorpha</taxon>
        <taxon>Strongyloidea</taxon>
        <taxon>Strongylidae</taxon>
        <taxon>Oesophagostomum</taxon>
    </lineage>
</organism>
<dbReference type="InterPro" id="IPR027417">
    <property type="entry name" value="P-loop_NTPase"/>
</dbReference>
<dbReference type="InterPro" id="IPR014001">
    <property type="entry name" value="Helicase_ATP-bd"/>
</dbReference>
<dbReference type="Pfam" id="PF00270">
    <property type="entry name" value="DEAD"/>
    <property type="match status" value="1"/>
</dbReference>
<dbReference type="Gene3D" id="3.40.50.300">
    <property type="entry name" value="P-loop containing nucleotide triphosphate hydrolases"/>
    <property type="match status" value="1"/>
</dbReference>
<proteinExistence type="predicted"/>
<gene>
    <name evidence="4" type="ORF">OESDEN_18667</name>
</gene>
<keyword evidence="1" id="KW-0378">Hydrolase</keyword>
<dbReference type="InterPro" id="IPR011545">
    <property type="entry name" value="DEAD/DEAH_box_helicase_dom"/>
</dbReference>
<evidence type="ECO:0000256" key="2">
    <source>
        <dbReference type="ARBA" id="ARBA00022806"/>
    </source>
</evidence>
<accession>A0A0B1SEQ2</accession>
<name>A0A0B1SEQ2_OESDE</name>
<dbReference type="SUPFAM" id="SSF52540">
    <property type="entry name" value="P-loop containing nucleoside triphosphate hydrolases"/>
    <property type="match status" value="1"/>
</dbReference>
<evidence type="ECO:0000259" key="3">
    <source>
        <dbReference type="PROSITE" id="PS51192"/>
    </source>
</evidence>
<dbReference type="EMBL" id="KN587262">
    <property type="protein sequence ID" value="KHJ81645.1"/>
    <property type="molecule type" value="Genomic_DNA"/>
</dbReference>
<evidence type="ECO:0000313" key="5">
    <source>
        <dbReference type="Proteomes" id="UP000053660"/>
    </source>
</evidence>
<dbReference type="GO" id="GO:0003676">
    <property type="term" value="F:nucleic acid binding"/>
    <property type="evidence" value="ECO:0007669"/>
    <property type="project" value="InterPro"/>
</dbReference>
<sequence length="169" mass="18633">MGHAETGGGKTAAFVLPILHYIMGLDANSRESKGGRILALVVAPTRELAKQLFDSFRKHAFETDVKCCVAYGERPRWKNLEEIHKGCDVLVGTSGRLMDFIQKGDINVSSLKFLVLDEADMLLSDGHGGHLESILNDPKFPPIEKRQTLLFSATFPPEIETLAAKVLKK</sequence>
<dbReference type="GO" id="GO:0016787">
    <property type="term" value="F:hydrolase activity"/>
    <property type="evidence" value="ECO:0007669"/>
    <property type="project" value="UniProtKB-KW"/>
</dbReference>
<dbReference type="Proteomes" id="UP000053660">
    <property type="component" value="Unassembled WGS sequence"/>
</dbReference>
<keyword evidence="2 4" id="KW-0067">ATP-binding</keyword>
<feature type="non-terminal residue" evidence="4">
    <location>
        <position position="169"/>
    </location>
</feature>
<dbReference type="SMART" id="SM00487">
    <property type="entry name" value="DEXDc"/>
    <property type="match status" value="1"/>
</dbReference>
<dbReference type="GO" id="GO:0005524">
    <property type="term" value="F:ATP binding"/>
    <property type="evidence" value="ECO:0007669"/>
    <property type="project" value="InterPro"/>
</dbReference>
<dbReference type="OrthoDB" id="5871318at2759"/>
<keyword evidence="2 4" id="KW-0347">Helicase</keyword>
<reference evidence="4 5" key="1">
    <citation type="submission" date="2014-03" db="EMBL/GenBank/DDBJ databases">
        <title>Draft genome of the hookworm Oesophagostomum dentatum.</title>
        <authorList>
            <person name="Mitreva M."/>
        </authorList>
    </citation>
    <scope>NUCLEOTIDE SEQUENCE [LARGE SCALE GENOMIC DNA]</scope>
    <source>
        <strain evidence="4 5">OD-Hann</strain>
    </source>
</reference>
<dbReference type="PROSITE" id="PS51192">
    <property type="entry name" value="HELICASE_ATP_BIND_1"/>
    <property type="match status" value="1"/>
</dbReference>
<evidence type="ECO:0000256" key="1">
    <source>
        <dbReference type="ARBA" id="ARBA00022801"/>
    </source>
</evidence>
<feature type="domain" description="Helicase ATP-binding" evidence="3">
    <location>
        <begin position="1"/>
        <end position="169"/>
    </location>
</feature>
<dbReference type="AlphaFoldDB" id="A0A0B1SEQ2"/>
<keyword evidence="2 4" id="KW-0547">Nucleotide-binding</keyword>
<dbReference type="GO" id="GO:0004386">
    <property type="term" value="F:helicase activity"/>
    <property type="evidence" value="ECO:0007669"/>
    <property type="project" value="UniProtKB-KW"/>
</dbReference>
<keyword evidence="5" id="KW-1185">Reference proteome</keyword>
<protein>
    <submittedName>
        <fullName evidence="4">DEAD/DEAH box helicase</fullName>
    </submittedName>
</protein>
<dbReference type="PANTHER" id="PTHR47958">
    <property type="entry name" value="ATP-DEPENDENT RNA HELICASE DBP3"/>
    <property type="match status" value="1"/>
</dbReference>